<sequence length="161" mass="18128">MSTLFHKVSFNQFALAYKNKDLESIYKDIKLPQRATKGSAGYDFFAPFDFSLKPNETITIPTGIRCEMSENLVLMIFPRSGLGFKYRLQLNNTVGIIDSDYFHSDNEGHIFIKITNDTNEDKVIVVKKGQGFAQGIIMQYFLTDDDDASAIRNGGFGSTTK</sequence>
<dbReference type="GO" id="GO:0000287">
    <property type="term" value="F:magnesium ion binding"/>
    <property type="evidence" value="ECO:0007669"/>
    <property type="project" value="InterPro"/>
</dbReference>
<name>A0A844FT49_9FIRM</name>
<dbReference type="EC" id="3.6.1.23" evidence="2"/>
<evidence type="ECO:0000256" key="4">
    <source>
        <dbReference type="ARBA" id="ARBA00023080"/>
    </source>
</evidence>
<comment type="similarity">
    <text evidence="1">Belongs to the dUTPase family.</text>
</comment>
<dbReference type="RefSeq" id="WP_154515516.1">
    <property type="nucleotide sequence ID" value="NZ_VUNM01000010.1"/>
</dbReference>
<dbReference type="EMBL" id="VUNM01000010">
    <property type="protein sequence ID" value="MST89158.1"/>
    <property type="molecule type" value="Genomic_DNA"/>
</dbReference>
<accession>A0A844FT49</accession>
<dbReference type="PANTHER" id="PTHR11241">
    <property type="entry name" value="DEOXYURIDINE 5'-TRIPHOSPHATE NUCLEOTIDOHYDROLASE"/>
    <property type="match status" value="1"/>
</dbReference>
<dbReference type="PANTHER" id="PTHR11241:SF0">
    <property type="entry name" value="DEOXYURIDINE 5'-TRIPHOSPHATE NUCLEOTIDOHYDROLASE"/>
    <property type="match status" value="1"/>
</dbReference>
<dbReference type="InterPro" id="IPR008181">
    <property type="entry name" value="dUTPase"/>
</dbReference>
<dbReference type="GO" id="GO:0004170">
    <property type="term" value="F:dUTP diphosphatase activity"/>
    <property type="evidence" value="ECO:0007669"/>
    <property type="project" value="UniProtKB-EC"/>
</dbReference>
<gene>
    <name evidence="7" type="ORF">FYJ79_06165</name>
</gene>
<evidence type="ECO:0000256" key="1">
    <source>
        <dbReference type="ARBA" id="ARBA00006581"/>
    </source>
</evidence>
<dbReference type="Gene3D" id="2.70.40.10">
    <property type="match status" value="1"/>
</dbReference>
<dbReference type="GO" id="GO:0046081">
    <property type="term" value="P:dUTP catabolic process"/>
    <property type="evidence" value="ECO:0007669"/>
    <property type="project" value="InterPro"/>
</dbReference>
<keyword evidence="3" id="KW-0378">Hydrolase</keyword>
<organism evidence="7 8">
    <name type="scientific">Sharpea porci</name>
    <dbReference type="NCBI Taxonomy" id="2652286"/>
    <lineage>
        <taxon>Bacteria</taxon>
        <taxon>Bacillati</taxon>
        <taxon>Bacillota</taxon>
        <taxon>Erysipelotrichia</taxon>
        <taxon>Erysipelotrichales</taxon>
        <taxon>Coprobacillaceae</taxon>
        <taxon>Sharpea</taxon>
    </lineage>
</organism>
<feature type="domain" description="dUTPase-like" evidence="6">
    <location>
        <begin position="28"/>
        <end position="159"/>
    </location>
</feature>
<evidence type="ECO:0000256" key="2">
    <source>
        <dbReference type="ARBA" id="ARBA00012379"/>
    </source>
</evidence>
<dbReference type="InterPro" id="IPR033704">
    <property type="entry name" value="dUTPase_trimeric"/>
</dbReference>
<evidence type="ECO:0000259" key="6">
    <source>
        <dbReference type="Pfam" id="PF00692"/>
    </source>
</evidence>
<evidence type="ECO:0000313" key="7">
    <source>
        <dbReference type="EMBL" id="MST89158.1"/>
    </source>
</evidence>
<protein>
    <recommendedName>
        <fullName evidence="2">dUTP diphosphatase</fullName>
        <ecNumber evidence="2">3.6.1.23</ecNumber>
    </recommendedName>
</protein>
<dbReference type="AlphaFoldDB" id="A0A844FT49"/>
<dbReference type="InterPro" id="IPR036157">
    <property type="entry name" value="dUTPase-like_sf"/>
</dbReference>
<keyword evidence="8" id="KW-1185">Reference proteome</keyword>
<dbReference type="Pfam" id="PF00692">
    <property type="entry name" value="dUTPase"/>
    <property type="match status" value="1"/>
</dbReference>
<comment type="catalytic activity">
    <reaction evidence="5">
        <text>dUTP + H2O = dUMP + diphosphate + H(+)</text>
        <dbReference type="Rhea" id="RHEA:10248"/>
        <dbReference type="ChEBI" id="CHEBI:15377"/>
        <dbReference type="ChEBI" id="CHEBI:15378"/>
        <dbReference type="ChEBI" id="CHEBI:33019"/>
        <dbReference type="ChEBI" id="CHEBI:61555"/>
        <dbReference type="ChEBI" id="CHEBI:246422"/>
        <dbReference type="EC" id="3.6.1.23"/>
    </reaction>
</comment>
<reference evidence="7 8" key="1">
    <citation type="submission" date="2019-08" db="EMBL/GenBank/DDBJ databases">
        <title>In-depth cultivation of the pig gut microbiome towards novel bacterial diversity and tailored functional studies.</title>
        <authorList>
            <person name="Wylensek D."/>
            <person name="Hitch T.C.A."/>
            <person name="Clavel T."/>
        </authorList>
    </citation>
    <scope>NUCLEOTIDE SEQUENCE [LARGE SCALE GENOMIC DNA]</scope>
    <source>
        <strain evidence="7 8">CA-Schmier-601-WT-3</strain>
    </source>
</reference>
<dbReference type="InterPro" id="IPR029054">
    <property type="entry name" value="dUTPase-like"/>
</dbReference>
<dbReference type="GO" id="GO:0006226">
    <property type="term" value="P:dUMP biosynthetic process"/>
    <property type="evidence" value="ECO:0007669"/>
    <property type="project" value="InterPro"/>
</dbReference>
<evidence type="ECO:0000313" key="8">
    <source>
        <dbReference type="Proteomes" id="UP000442619"/>
    </source>
</evidence>
<evidence type="ECO:0000256" key="3">
    <source>
        <dbReference type="ARBA" id="ARBA00022801"/>
    </source>
</evidence>
<dbReference type="CDD" id="cd07557">
    <property type="entry name" value="trimeric_dUTPase"/>
    <property type="match status" value="1"/>
</dbReference>
<keyword evidence="4" id="KW-0546">Nucleotide metabolism</keyword>
<proteinExistence type="inferred from homology"/>
<dbReference type="SUPFAM" id="SSF51283">
    <property type="entry name" value="dUTPase-like"/>
    <property type="match status" value="1"/>
</dbReference>
<comment type="caution">
    <text evidence="7">The sequence shown here is derived from an EMBL/GenBank/DDBJ whole genome shotgun (WGS) entry which is preliminary data.</text>
</comment>
<evidence type="ECO:0000256" key="5">
    <source>
        <dbReference type="ARBA" id="ARBA00047686"/>
    </source>
</evidence>
<dbReference type="Proteomes" id="UP000442619">
    <property type="component" value="Unassembled WGS sequence"/>
</dbReference>